<reference evidence="2" key="1">
    <citation type="submission" date="2016-11" db="EMBL/GenBank/DDBJ databases">
        <authorList>
            <person name="Varghese N."/>
            <person name="Submissions S."/>
        </authorList>
    </citation>
    <scope>NUCLEOTIDE SEQUENCE [LARGE SCALE GENOMIC DNA]</scope>
    <source>
        <strain evidence="2">Sac-22</strain>
    </source>
</reference>
<accession>A0A1M7PMP1</accession>
<sequence length="167" mass="18000">MTTTALSSFDFGKTAVTTAQSQFAQIVKSTLAVFNQWRDWQAEAGTKLLHTQLDLLQPPGAAISAQNLLALPFGLSTDLVAQQKEVLQSLLTRNNALVEDLRKSQNKEDISLVMAGYLSDVDGLVRDNAGKVMTLLNSVSSATTVLTERTLDDLIAADPQKKLPSPA</sequence>
<gene>
    <name evidence="1" type="ORF">SAMN05192549_105223</name>
</gene>
<dbReference type="EMBL" id="FRCX01000005">
    <property type="protein sequence ID" value="SHN18459.1"/>
    <property type="molecule type" value="Genomic_DNA"/>
</dbReference>
<dbReference type="RefSeq" id="WP_072785017.1">
    <property type="nucleotide sequence ID" value="NZ_FRCX01000005.1"/>
</dbReference>
<name>A0A1M7PMP1_9BURK</name>
<dbReference type="OrthoDB" id="8785658at2"/>
<proteinExistence type="predicted"/>
<evidence type="ECO:0000313" key="1">
    <source>
        <dbReference type="EMBL" id="SHN18459.1"/>
    </source>
</evidence>
<organism evidence="1 2">
    <name type="scientific">Duganella sacchari</name>
    <dbReference type="NCBI Taxonomy" id="551987"/>
    <lineage>
        <taxon>Bacteria</taxon>
        <taxon>Pseudomonadati</taxon>
        <taxon>Pseudomonadota</taxon>
        <taxon>Betaproteobacteria</taxon>
        <taxon>Burkholderiales</taxon>
        <taxon>Oxalobacteraceae</taxon>
        <taxon>Telluria group</taxon>
        <taxon>Duganella</taxon>
    </lineage>
</organism>
<evidence type="ECO:0008006" key="3">
    <source>
        <dbReference type="Google" id="ProtNLM"/>
    </source>
</evidence>
<dbReference type="STRING" id="551987.SAMN05192549_105223"/>
<dbReference type="Proteomes" id="UP000184339">
    <property type="component" value="Unassembled WGS sequence"/>
</dbReference>
<keyword evidence="2" id="KW-1185">Reference proteome</keyword>
<dbReference type="AlphaFoldDB" id="A0A1M7PMP1"/>
<evidence type="ECO:0000313" key="2">
    <source>
        <dbReference type="Proteomes" id="UP000184339"/>
    </source>
</evidence>
<protein>
    <recommendedName>
        <fullName evidence="3">Phasin family protein</fullName>
    </recommendedName>
</protein>